<dbReference type="PANTHER" id="PTHR14140:SF27">
    <property type="entry name" value="OS04G0289800 PROTEIN"/>
    <property type="match status" value="1"/>
</dbReference>
<accession>W9CSW4</accession>
<dbReference type="InterPro" id="IPR015947">
    <property type="entry name" value="PUA-like_sf"/>
</dbReference>
<evidence type="ECO:0000313" key="4">
    <source>
        <dbReference type="EMBL" id="ESZ98946.1"/>
    </source>
</evidence>
<dbReference type="AlphaFoldDB" id="W9CSW4"/>
<dbReference type="Pfam" id="PF02182">
    <property type="entry name" value="SAD_SRA"/>
    <property type="match status" value="1"/>
</dbReference>
<dbReference type="GO" id="GO:0044027">
    <property type="term" value="P:negative regulation of gene expression via chromosomal CpG island methylation"/>
    <property type="evidence" value="ECO:0007669"/>
    <property type="project" value="TreeGrafter"/>
</dbReference>
<keyword evidence="5" id="KW-1185">Reference proteome</keyword>
<name>W9CSW4_SCLBF</name>
<dbReference type="OrthoDB" id="2270193at2759"/>
<dbReference type="GO" id="GO:0016567">
    <property type="term" value="P:protein ubiquitination"/>
    <property type="evidence" value="ECO:0007669"/>
    <property type="project" value="TreeGrafter"/>
</dbReference>
<dbReference type="InterPro" id="IPR036987">
    <property type="entry name" value="SRA-YDG_sf"/>
</dbReference>
<evidence type="ECO:0000256" key="1">
    <source>
        <dbReference type="ARBA" id="ARBA00023242"/>
    </source>
</evidence>
<dbReference type="GO" id="GO:0061630">
    <property type="term" value="F:ubiquitin protein ligase activity"/>
    <property type="evidence" value="ECO:0007669"/>
    <property type="project" value="TreeGrafter"/>
</dbReference>
<feature type="domain" description="YDG" evidence="3">
    <location>
        <begin position="40"/>
        <end position="193"/>
    </location>
</feature>
<dbReference type="PANTHER" id="PTHR14140">
    <property type="entry name" value="E3 UBIQUITIN-PROTEIN LIGASE UHRF-RELATED"/>
    <property type="match status" value="1"/>
</dbReference>
<evidence type="ECO:0000313" key="5">
    <source>
        <dbReference type="Proteomes" id="UP000019487"/>
    </source>
</evidence>
<dbReference type="PROSITE" id="PS51015">
    <property type="entry name" value="YDG"/>
    <property type="match status" value="1"/>
</dbReference>
<comment type="subcellular location">
    <subcellularLocation>
        <location evidence="2">Nucleus</location>
    </subcellularLocation>
</comment>
<dbReference type="InterPro" id="IPR003105">
    <property type="entry name" value="SRA_YDG"/>
</dbReference>
<evidence type="ECO:0000259" key="3">
    <source>
        <dbReference type="PROSITE" id="PS51015"/>
    </source>
</evidence>
<sequence length="227" mass="25759">MSNQNPPIDIESVNQLNLPEPPTIKFEYQKDHMFRGLKLVKGHTVAMRTSWKDDERSVYDEGHNGQMIGDWWPWLICALRDRAHGSINAGICGKKGVGAVSIYMGSASKKGYIYDNIDNGNTIEYCGSEAGTPLMDLSFEKGTLIRVLRAANDKSDWAPSIGYRYDGLYKIVSKELIQVPEKDKELYRYKMVRDKNQKPLRAHARPTIEETDEFEAKRAWLGGASKK</sequence>
<dbReference type="Gene3D" id="2.30.280.10">
    <property type="entry name" value="SRA-YDG"/>
    <property type="match status" value="2"/>
</dbReference>
<dbReference type="InterPro" id="IPR045134">
    <property type="entry name" value="UHRF1/2-like"/>
</dbReference>
<dbReference type="SMART" id="SM00466">
    <property type="entry name" value="SRA"/>
    <property type="match status" value="1"/>
</dbReference>
<comment type="caution">
    <text evidence="4">The sequence shown here is derived from an EMBL/GenBank/DDBJ whole genome shotgun (WGS) entry which is preliminary data.</text>
</comment>
<dbReference type="STRING" id="1432307.W9CSW4"/>
<keyword evidence="1 2" id="KW-0539">Nucleus</keyword>
<dbReference type="HOGENOM" id="CLU_1152319_0_0_1"/>
<dbReference type="Proteomes" id="UP000019487">
    <property type="component" value="Unassembled WGS sequence"/>
</dbReference>
<proteinExistence type="predicted"/>
<evidence type="ECO:0000256" key="2">
    <source>
        <dbReference type="PROSITE-ProRule" id="PRU00358"/>
    </source>
</evidence>
<dbReference type="SUPFAM" id="SSF88697">
    <property type="entry name" value="PUA domain-like"/>
    <property type="match status" value="1"/>
</dbReference>
<protein>
    <recommendedName>
        <fullName evidence="3">YDG domain-containing protein</fullName>
    </recommendedName>
</protein>
<reference evidence="4 5" key="1">
    <citation type="journal article" date="2014" name="Genome Announc.">
        <title>Draft genome sequence of Sclerotinia borealis, a psychrophilic plant pathogenic fungus.</title>
        <authorList>
            <person name="Mardanov A.V."/>
            <person name="Beletsky A.V."/>
            <person name="Kadnikov V.V."/>
            <person name="Ignatov A.N."/>
            <person name="Ravin N.V."/>
        </authorList>
    </citation>
    <scope>NUCLEOTIDE SEQUENCE [LARGE SCALE GENOMIC DNA]</scope>
    <source>
        <strain evidence="5">F-4157</strain>
    </source>
</reference>
<dbReference type="GO" id="GO:0005634">
    <property type="term" value="C:nucleus"/>
    <property type="evidence" value="ECO:0007669"/>
    <property type="project" value="UniProtKB-SubCell"/>
</dbReference>
<gene>
    <name evidence="4" type="ORF">SBOR_0604</name>
</gene>
<organism evidence="4 5">
    <name type="scientific">Sclerotinia borealis (strain F-4128)</name>
    <dbReference type="NCBI Taxonomy" id="1432307"/>
    <lineage>
        <taxon>Eukaryota</taxon>
        <taxon>Fungi</taxon>
        <taxon>Dikarya</taxon>
        <taxon>Ascomycota</taxon>
        <taxon>Pezizomycotina</taxon>
        <taxon>Leotiomycetes</taxon>
        <taxon>Helotiales</taxon>
        <taxon>Sclerotiniaceae</taxon>
        <taxon>Sclerotinia</taxon>
    </lineage>
</organism>
<dbReference type="EMBL" id="AYSA01000026">
    <property type="protein sequence ID" value="ESZ98946.1"/>
    <property type="molecule type" value="Genomic_DNA"/>
</dbReference>